<evidence type="ECO:0000256" key="1">
    <source>
        <dbReference type="SAM" id="MobiDB-lite"/>
    </source>
</evidence>
<dbReference type="Proteomes" id="UP001208570">
    <property type="component" value="Unassembled WGS sequence"/>
</dbReference>
<evidence type="ECO:0000313" key="3">
    <source>
        <dbReference type="Proteomes" id="UP001208570"/>
    </source>
</evidence>
<proteinExistence type="predicted"/>
<gene>
    <name evidence="2" type="ORF">LSH36_34g01032</name>
</gene>
<keyword evidence="3" id="KW-1185">Reference proteome</keyword>
<protein>
    <submittedName>
        <fullName evidence="2">Uncharacterized protein</fullName>
    </submittedName>
</protein>
<organism evidence="2 3">
    <name type="scientific">Paralvinella palmiformis</name>
    <dbReference type="NCBI Taxonomy" id="53620"/>
    <lineage>
        <taxon>Eukaryota</taxon>
        <taxon>Metazoa</taxon>
        <taxon>Spiralia</taxon>
        <taxon>Lophotrochozoa</taxon>
        <taxon>Annelida</taxon>
        <taxon>Polychaeta</taxon>
        <taxon>Sedentaria</taxon>
        <taxon>Canalipalpata</taxon>
        <taxon>Terebellida</taxon>
        <taxon>Terebelliformia</taxon>
        <taxon>Alvinellidae</taxon>
        <taxon>Paralvinella</taxon>
    </lineage>
</organism>
<comment type="caution">
    <text evidence="2">The sequence shown here is derived from an EMBL/GenBank/DDBJ whole genome shotgun (WGS) entry which is preliminary data.</text>
</comment>
<dbReference type="EMBL" id="JAODUP010000034">
    <property type="protein sequence ID" value="KAK2166852.1"/>
    <property type="molecule type" value="Genomic_DNA"/>
</dbReference>
<evidence type="ECO:0000313" key="2">
    <source>
        <dbReference type="EMBL" id="KAK2166852.1"/>
    </source>
</evidence>
<reference evidence="2" key="1">
    <citation type="journal article" date="2023" name="Mol. Biol. Evol.">
        <title>Third-Generation Sequencing Reveals the Adaptive Role of the Epigenome in Three Deep-Sea Polychaetes.</title>
        <authorList>
            <person name="Perez M."/>
            <person name="Aroh O."/>
            <person name="Sun Y."/>
            <person name="Lan Y."/>
            <person name="Juniper S.K."/>
            <person name="Young C.R."/>
            <person name="Angers B."/>
            <person name="Qian P.Y."/>
        </authorList>
    </citation>
    <scope>NUCLEOTIDE SEQUENCE</scope>
    <source>
        <strain evidence="2">P08H-3</strain>
    </source>
</reference>
<dbReference type="AlphaFoldDB" id="A0AAD9NE08"/>
<name>A0AAD9NE08_9ANNE</name>
<sequence length="126" mass="14440">MKNISKLGDLKMADGKLTETRETESDQVCWTRLLPSIKLPLSIIWTKSYEEGRLPSDSKKMPTSHQSTRKGQKLFQEIIVRKSHPPQAQSRSRSHPTPGIVVYRRGRCDDDKSVLENKSKHNVNKL</sequence>
<feature type="region of interest" description="Disordered" evidence="1">
    <location>
        <begin position="53"/>
        <end position="106"/>
    </location>
</feature>
<accession>A0AAD9NE08</accession>